<organism evidence="1 3">
    <name type="scientific">Ilex paraguariensis</name>
    <name type="common">yerba mate</name>
    <dbReference type="NCBI Taxonomy" id="185542"/>
    <lineage>
        <taxon>Eukaryota</taxon>
        <taxon>Viridiplantae</taxon>
        <taxon>Streptophyta</taxon>
        <taxon>Embryophyta</taxon>
        <taxon>Tracheophyta</taxon>
        <taxon>Spermatophyta</taxon>
        <taxon>Magnoliopsida</taxon>
        <taxon>eudicotyledons</taxon>
        <taxon>Gunneridae</taxon>
        <taxon>Pentapetalae</taxon>
        <taxon>asterids</taxon>
        <taxon>campanulids</taxon>
        <taxon>Aquifoliales</taxon>
        <taxon>Aquifoliaceae</taxon>
        <taxon>Ilex</taxon>
    </lineage>
</organism>
<evidence type="ECO:0000313" key="2">
    <source>
        <dbReference type="EMBL" id="CAK9166731.1"/>
    </source>
</evidence>
<gene>
    <name evidence="1" type="ORF">ILEXP_LOCUS2631</name>
    <name evidence="2" type="ORF">ILEXP_LOCUS35969</name>
</gene>
<dbReference type="Proteomes" id="UP001642360">
    <property type="component" value="Unassembled WGS sequence"/>
</dbReference>
<sequence>MKGNVDHKDQRNQIWVKEYGFDNFTKSIRNLQDIPSGDGRDEEILIEQQKEGLLLYNIKTRSIRKMAKLSNENTGIEIDMGRYLWPHLYFDSLDSLGAR</sequence>
<dbReference type="EMBL" id="CAUOFW020000725">
    <property type="protein sequence ID" value="CAK9135665.1"/>
    <property type="molecule type" value="Genomic_DNA"/>
</dbReference>
<dbReference type="EMBL" id="CAUOFW020004673">
    <property type="protein sequence ID" value="CAK9166731.1"/>
    <property type="molecule type" value="Genomic_DNA"/>
</dbReference>
<keyword evidence="3" id="KW-1185">Reference proteome</keyword>
<protein>
    <submittedName>
        <fullName evidence="1">Uncharacterized protein</fullName>
    </submittedName>
</protein>
<evidence type="ECO:0000313" key="1">
    <source>
        <dbReference type="EMBL" id="CAK9135665.1"/>
    </source>
</evidence>
<comment type="caution">
    <text evidence="1">The sequence shown here is derived from an EMBL/GenBank/DDBJ whole genome shotgun (WGS) entry which is preliminary data.</text>
</comment>
<dbReference type="AlphaFoldDB" id="A0ABC8QSE9"/>
<evidence type="ECO:0000313" key="3">
    <source>
        <dbReference type="Proteomes" id="UP001642360"/>
    </source>
</evidence>
<reference evidence="1 3" key="1">
    <citation type="submission" date="2024-02" db="EMBL/GenBank/DDBJ databases">
        <authorList>
            <person name="Vignale AGUSTIN F."/>
            <person name="Sosa J E."/>
            <person name="Modenutti C."/>
        </authorList>
    </citation>
    <scope>NUCLEOTIDE SEQUENCE [LARGE SCALE GENOMIC DNA]</scope>
</reference>
<proteinExistence type="predicted"/>
<accession>A0ABC8QSE9</accession>
<name>A0ABC8QSE9_9AQUA</name>